<feature type="region of interest" description="Disordered" evidence="5">
    <location>
        <begin position="1"/>
        <end position="23"/>
    </location>
</feature>
<gene>
    <name evidence="6" type="ORF">THAOC_02063</name>
</gene>
<dbReference type="Pfam" id="PF13516">
    <property type="entry name" value="LRR_6"/>
    <property type="match status" value="2"/>
</dbReference>
<evidence type="ECO:0000256" key="2">
    <source>
        <dbReference type="ARBA" id="ARBA00022490"/>
    </source>
</evidence>
<sequence>MRSENDGNKRPRGNEAAHGTVAEADVTDVTSRLAKLESMLRQALGRIGTLEEKNKAMERETRALRKDLKSLQEENQAMRDDMDEVKEDNRARGWSQVKFRRSAVSGLVHGVCDRVCIGIDDDSDEGRMIQHNAALDPHWSVLCQAFYRGINPHGTGISITLKGIQLNGGLMFGICSSLRGRNVREIAFTRIEFINMRAAIQTLRDSLIFSSRVKSLVWSGISIESADDMALFVQMISDRHSVLEKLDFCWNGEGNAQALLAGVDLSKYKRLDFEGNNIQTNGRADIPNLIASNSPLESLDLESNNLNDDDAVQIAESLGRNSNLKELYLDGNNIHQRGRSALLRAIWDTSSMNALSDSNHTCHLGGMSFSLINSRCQWNRAFKILDLMAQRYRSGEGNVPYFKKEMDGEGAVVLAPFIMESVHGRHAAIKERVGKNSSEAQHQGEVGLAREDGHKVWNLSARSLENKTPHQGFWQSMTNA</sequence>
<dbReference type="SUPFAM" id="SSF52047">
    <property type="entry name" value="RNI-like"/>
    <property type="match status" value="1"/>
</dbReference>
<comment type="caution">
    <text evidence="6">The sequence shown here is derived from an EMBL/GenBank/DDBJ whole genome shotgun (WGS) entry which is preliminary data.</text>
</comment>
<dbReference type="EMBL" id="AGNL01002468">
    <property type="protein sequence ID" value="EJK76190.1"/>
    <property type="molecule type" value="Genomic_DNA"/>
</dbReference>
<dbReference type="InterPro" id="IPR052410">
    <property type="entry name" value="DRC5"/>
</dbReference>
<dbReference type="OrthoDB" id="192312at2759"/>
<evidence type="ECO:0000256" key="3">
    <source>
        <dbReference type="ARBA" id="ARBA00023212"/>
    </source>
</evidence>
<proteinExistence type="predicted"/>
<comment type="subcellular location">
    <subcellularLocation>
        <location evidence="1">Cytoplasm</location>
        <location evidence="1">Cytoskeleton</location>
    </subcellularLocation>
</comment>
<dbReference type="SMART" id="SM00368">
    <property type="entry name" value="LRR_RI"/>
    <property type="match status" value="2"/>
</dbReference>
<evidence type="ECO:0000256" key="1">
    <source>
        <dbReference type="ARBA" id="ARBA00004245"/>
    </source>
</evidence>
<dbReference type="PANTHER" id="PTHR24107:SF2">
    <property type="entry name" value="NLR FAMILY CARD DOMAIN CONTAINING 3"/>
    <property type="match status" value="1"/>
</dbReference>
<dbReference type="InterPro" id="IPR001611">
    <property type="entry name" value="Leu-rich_rpt"/>
</dbReference>
<keyword evidence="4" id="KW-0175">Coiled coil</keyword>
<evidence type="ECO:0000313" key="6">
    <source>
        <dbReference type="EMBL" id="EJK76190.1"/>
    </source>
</evidence>
<protein>
    <submittedName>
        <fullName evidence="6">Uncharacterized protein</fullName>
    </submittedName>
</protein>
<keyword evidence="3" id="KW-0206">Cytoskeleton</keyword>
<organism evidence="6 7">
    <name type="scientific">Thalassiosira oceanica</name>
    <name type="common">Marine diatom</name>
    <dbReference type="NCBI Taxonomy" id="159749"/>
    <lineage>
        <taxon>Eukaryota</taxon>
        <taxon>Sar</taxon>
        <taxon>Stramenopiles</taxon>
        <taxon>Ochrophyta</taxon>
        <taxon>Bacillariophyta</taxon>
        <taxon>Coscinodiscophyceae</taxon>
        <taxon>Thalassiosirophycidae</taxon>
        <taxon>Thalassiosirales</taxon>
        <taxon>Thalassiosiraceae</taxon>
        <taxon>Thalassiosira</taxon>
    </lineage>
</organism>
<dbReference type="GO" id="GO:0005856">
    <property type="term" value="C:cytoskeleton"/>
    <property type="evidence" value="ECO:0007669"/>
    <property type="project" value="UniProtKB-SubCell"/>
</dbReference>
<accession>K0TFU7</accession>
<feature type="compositionally biased region" description="Basic and acidic residues" evidence="5">
    <location>
        <begin position="1"/>
        <end position="15"/>
    </location>
</feature>
<name>K0TFU7_THAOC</name>
<dbReference type="AlphaFoldDB" id="K0TFU7"/>
<keyword evidence="2" id="KW-0963">Cytoplasm</keyword>
<reference evidence="6 7" key="1">
    <citation type="journal article" date="2012" name="Genome Biol.">
        <title>Genome and low-iron response of an oceanic diatom adapted to chronic iron limitation.</title>
        <authorList>
            <person name="Lommer M."/>
            <person name="Specht M."/>
            <person name="Roy A.S."/>
            <person name="Kraemer L."/>
            <person name="Andreson R."/>
            <person name="Gutowska M.A."/>
            <person name="Wolf J."/>
            <person name="Bergner S.V."/>
            <person name="Schilhabel M.B."/>
            <person name="Klostermeier U.C."/>
            <person name="Beiko R.G."/>
            <person name="Rosenstiel P."/>
            <person name="Hippler M."/>
            <person name="Laroche J."/>
        </authorList>
    </citation>
    <scope>NUCLEOTIDE SEQUENCE [LARGE SCALE GENOMIC DNA]</scope>
    <source>
        <strain evidence="6 7">CCMP1005</strain>
    </source>
</reference>
<dbReference type="Gene3D" id="3.80.10.10">
    <property type="entry name" value="Ribonuclease Inhibitor"/>
    <property type="match status" value="1"/>
</dbReference>
<feature type="coiled-coil region" evidence="4">
    <location>
        <begin position="33"/>
        <end position="88"/>
    </location>
</feature>
<dbReference type="PANTHER" id="PTHR24107">
    <property type="entry name" value="YNEIN REGULATORY COMPLEX SUBUNIT 5"/>
    <property type="match status" value="1"/>
</dbReference>
<keyword evidence="7" id="KW-1185">Reference proteome</keyword>
<dbReference type="Proteomes" id="UP000266841">
    <property type="component" value="Unassembled WGS sequence"/>
</dbReference>
<evidence type="ECO:0000256" key="4">
    <source>
        <dbReference type="SAM" id="Coils"/>
    </source>
</evidence>
<dbReference type="InterPro" id="IPR032675">
    <property type="entry name" value="LRR_dom_sf"/>
</dbReference>
<evidence type="ECO:0000256" key="5">
    <source>
        <dbReference type="SAM" id="MobiDB-lite"/>
    </source>
</evidence>
<evidence type="ECO:0000313" key="7">
    <source>
        <dbReference type="Proteomes" id="UP000266841"/>
    </source>
</evidence>